<sequence>MQLPAAKDIRSSGSSESSSIGGDVEERIEIENIDIIDAVKSITDAAESLCDSRATEDKQVPEIGGVAIQAADQVQQDISLFVQRVLRRTDSRDSSSDSESRILLRKTGNEMMMEMKMNRIFDTKTTPTTRLVRLLRANTTTTENHCNRCYKRSYTLVILSNVYLDISASAACVQTNSIVHGLANLCLLQQPQQLPHQSNVEETNQKIHQVKFQRRRQCKVW</sequence>
<feature type="region of interest" description="Disordered" evidence="1">
    <location>
        <begin position="1"/>
        <end position="24"/>
    </location>
</feature>
<protein>
    <submittedName>
        <fullName evidence="2">Uncharacterized protein</fullName>
    </submittedName>
</protein>
<organism evidence="2 3">
    <name type="scientific">Fragilariopsis cylindrus CCMP1102</name>
    <dbReference type="NCBI Taxonomy" id="635003"/>
    <lineage>
        <taxon>Eukaryota</taxon>
        <taxon>Sar</taxon>
        <taxon>Stramenopiles</taxon>
        <taxon>Ochrophyta</taxon>
        <taxon>Bacillariophyta</taxon>
        <taxon>Bacillariophyceae</taxon>
        <taxon>Bacillariophycidae</taxon>
        <taxon>Bacillariales</taxon>
        <taxon>Bacillariaceae</taxon>
        <taxon>Fragilariopsis</taxon>
    </lineage>
</organism>
<dbReference type="AlphaFoldDB" id="A0A1E7F981"/>
<keyword evidence="3" id="KW-1185">Reference proteome</keyword>
<gene>
    <name evidence="2" type="ORF">FRACYDRAFT_241297</name>
</gene>
<dbReference type="InParanoid" id="A0A1E7F981"/>
<dbReference type="KEGG" id="fcy:FRACYDRAFT_241297"/>
<dbReference type="Proteomes" id="UP000095751">
    <property type="component" value="Unassembled WGS sequence"/>
</dbReference>
<evidence type="ECO:0000313" key="2">
    <source>
        <dbReference type="EMBL" id="OEU14740.1"/>
    </source>
</evidence>
<evidence type="ECO:0000313" key="3">
    <source>
        <dbReference type="Proteomes" id="UP000095751"/>
    </source>
</evidence>
<evidence type="ECO:0000256" key="1">
    <source>
        <dbReference type="SAM" id="MobiDB-lite"/>
    </source>
</evidence>
<proteinExistence type="predicted"/>
<dbReference type="EMBL" id="KV784360">
    <property type="protein sequence ID" value="OEU14740.1"/>
    <property type="molecule type" value="Genomic_DNA"/>
</dbReference>
<name>A0A1E7F981_9STRA</name>
<accession>A0A1E7F981</accession>
<feature type="compositionally biased region" description="Low complexity" evidence="1">
    <location>
        <begin position="11"/>
        <end position="22"/>
    </location>
</feature>
<reference evidence="2 3" key="1">
    <citation type="submission" date="2016-09" db="EMBL/GenBank/DDBJ databases">
        <title>Extensive genetic diversity and differential bi-allelic expression allows diatom success in the polar Southern Ocean.</title>
        <authorList>
            <consortium name="DOE Joint Genome Institute"/>
            <person name="Mock T."/>
            <person name="Otillar R.P."/>
            <person name="Strauss J."/>
            <person name="Dupont C."/>
            <person name="Frickenhaus S."/>
            <person name="Maumus F."/>
            <person name="Mcmullan M."/>
            <person name="Sanges R."/>
            <person name="Schmutz J."/>
            <person name="Toseland A."/>
            <person name="Valas R."/>
            <person name="Veluchamy A."/>
            <person name="Ward B.J."/>
            <person name="Allen A."/>
            <person name="Barry K."/>
            <person name="Falciatore A."/>
            <person name="Ferrante M."/>
            <person name="Fortunato A.E."/>
            <person name="Gloeckner G."/>
            <person name="Gruber A."/>
            <person name="Hipkin R."/>
            <person name="Janech M."/>
            <person name="Kroth P."/>
            <person name="Leese F."/>
            <person name="Lindquist E."/>
            <person name="Lyon B.R."/>
            <person name="Martin J."/>
            <person name="Mayer C."/>
            <person name="Parker M."/>
            <person name="Quesneville H."/>
            <person name="Raymond J."/>
            <person name="Uhlig C."/>
            <person name="Valentin K.U."/>
            <person name="Worden A.Z."/>
            <person name="Armbrust E.V."/>
            <person name="Bowler C."/>
            <person name="Green B."/>
            <person name="Moulton V."/>
            <person name="Van Oosterhout C."/>
            <person name="Grigoriev I."/>
        </authorList>
    </citation>
    <scope>NUCLEOTIDE SEQUENCE [LARGE SCALE GENOMIC DNA]</scope>
    <source>
        <strain evidence="2 3">CCMP1102</strain>
    </source>
</reference>